<reference evidence="1 2" key="1">
    <citation type="submission" date="2018-02" db="EMBL/GenBank/DDBJ databases">
        <title>Reclassifiation of [Polyangium] brachysporum DSM 7029 as Guopingzhaonella breviflexa gen. nov., sp. nov., a member of the family Comamonadaceae.</title>
        <authorList>
            <person name="Tang B."/>
        </authorList>
    </citation>
    <scope>NUCLEOTIDE SEQUENCE [LARGE SCALE GENOMIC DNA]</scope>
    <source>
        <strain evidence="1 2">DSM 15344</strain>
    </source>
</reference>
<name>A0A2S5T5Z9_9BURK</name>
<proteinExistence type="predicted"/>
<dbReference type="RefSeq" id="WP_104356840.1">
    <property type="nucleotide sequence ID" value="NZ_CP064338.1"/>
</dbReference>
<gene>
    <name evidence="1" type="ORF">C1702_06260</name>
</gene>
<dbReference type="EMBL" id="PSNY01000006">
    <property type="protein sequence ID" value="PPE70287.1"/>
    <property type="molecule type" value="Genomic_DNA"/>
</dbReference>
<organism evidence="1 2">
    <name type="scientific">Caldimonas thermodepolymerans</name>
    <dbReference type="NCBI Taxonomy" id="215580"/>
    <lineage>
        <taxon>Bacteria</taxon>
        <taxon>Pseudomonadati</taxon>
        <taxon>Pseudomonadota</taxon>
        <taxon>Betaproteobacteria</taxon>
        <taxon>Burkholderiales</taxon>
        <taxon>Sphaerotilaceae</taxon>
        <taxon>Caldimonas</taxon>
    </lineage>
</organism>
<dbReference type="InterPro" id="IPR021953">
    <property type="entry name" value="DUF3570"/>
</dbReference>
<dbReference type="Pfam" id="PF12094">
    <property type="entry name" value="DUF3570"/>
    <property type="match status" value="1"/>
</dbReference>
<sequence length="399" mass="44950">MAATDRSRRRHTWPQRWQRLRQRLRERGAAVPARPLRRHAALATGALGVAGGLWLAGPAAAATLPEDKAELMYHMYDGGGVRATGPALLVRKSLADQVSLSASYYVDAVSNASIDVVTTASPFDEKRDEYGFGADYVYRDTLMSVSVSHSREPDYVAKGISIDVAQDVFGGMTTVNLGFTRAADDVGRSDTGFFDRARHWRYRLGATQILTPAWLASANLEVVSDSGYLGNPYRVARVFGAAVPERSPRTRTSRALKFRVVGAPWAGSSVHGEYRYFWDTWDIKAHTVQFGYSRYFGEKWLADGYVRYHTQSKALFYSDNAMQETTYISRNRQLSSFDSASLGLKLSYRFMHQPGRYDLKAHAAYEFKRFDYSDFTDIRTGRKYSHDANILQFYLSATY</sequence>
<keyword evidence="2" id="KW-1185">Reference proteome</keyword>
<dbReference type="Proteomes" id="UP000239406">
    <property type="component" value="Unassembled WGS sequence"/>
</dbReference>
<evidence type="ECO:0000313" key="1">
    <source>
        <dbReference type="EMBL" id="PPE70287.1"/>
    </source>
</evidence>
<accession>A0A2S5T5Z9</accession>
<protein>
    <submittedName>
        <fullName evidence="1">Uncharacterized protein</fullName>
    </submittedName>
</protein>
<comment type="caution">
    <text evidence="1">The sequence shown here is derived from an EMBL/GenBank/DDBJ whole genome shotgun (WGS) entry which is preliminary data.</text>
</comment>
<dbReference type="AlphaFoldDB" id="A0A2S5T5Z9"/>
<evidence type="ECO:0000313" key="2">
    <source>
        <dbReference type="Proteomes" id="UP000239406"/>
    </source>
</evidence>